<reference evidence="1 2" key="1">
    <citation type="journal article" date="2021" name="Genome Biol. Evol.">
        <title>Complete Genome Sequencing of a Novel Gloeobacter Species from a Waterfall Cave in Mexico.</title>
        <authorList>
            <person name="Saw J.H."/>
            <person name="Cardona T."/>
            <person name="Montejano G."/>
        </authorList>
    </citation>
    <scope>NUCLEOTIDE SEQUENCE [LARGE SCALE GENOMIC DNA]</scope>
    <source>
        <strain evidence="1">MG652769</strain>
    </source>
</reference>
<evidence type="ECO:0000313" key="2">
    <source>
        <dbReference type="Proteomes" id="UP001054846"/>
    </source>
</evidence>
<name>A0ABY3PGD0_9CYAN</name>
<keyword evidence="2" id="KW-1185">Reference proteome</keyword>
<protein>
    <submittedName>
        <fullName evidence="1">Uncharacterized protein</fullName>
    </submittedName>
</protein>
<dbReference type="EMBL" id="CP063845">
    <property type="protein sequence ID" value="UFP92716.1"/>
    <property type="molecule type" value="Genomic_DNA"/>
</dbReference>
<accession>A0ABY3PGD0</accession>
<sequence length="181" mass="19646">MSKTVLTFSPSNGGGGVMVPMPITYCLKARKYFVLLSTVLICVLTGPAVALAQEASRPDAVKFFVESAERIEGEDSASQSSFVAAWGAEKQIVVNVSLGKDKQISVEIYPAKKDVSMHSFSPQTGESVKITESDVLQLRQLASSLSSKIDRKSLLSDYFRTAIFLLSNSPKDIYIRDSAGR</sequence>
<organism evidence="1 2">
    <name type="scientific">Gloeobacter morelensis MG652769</name>
    <dbReference type="NCBI Taxonomy" id="2781736"/>
    <lineage>
        <taxon>Bacteria</taxon>
        <taxon>Bacillati</taxon>
        <taxon>Cyanobacteriota</taxon>
        <taxon>Cyanophyceae</taxon>
        <taxon>Gloeobacterales</taxon>
        <taxon>Gloeobacteraceae</taxon>
        <taxon>Gloeobacter</taxon>
        <taxon>Gloeobacter morelensis</taxon>
    </lineage>
</organism>
<proteinExistence type="predicted"/>
<gene>
    <name evidence="1" type="ORF">ISF26_12800</name>
</gene>
<dbReference type="RefSeq" id="WP_230839702.1">
    <property type="nucleotide sequence ID" value="NZ_CP063845.1"/>
</dbReference>
<dbReference type="Proteomes" id="UP001054846">
    <property type="component" value="Chromosome"/>
</dbReference>
<evidence type="ECO:0000313" key="1">
    <source>
        <dbReference type="EMBL" id="UFP92716.1"/>
    </source>
</evidence>